<protein>
    <submittedName>
        <fullName evidence="1">Uncharacterized protein</fullName>
    </submittedName>
</protein>
<dbReference type="Proteomes" id="UP001143910">
    <property type="component" value="Unassembled WGS sequence"/>
</dbReference>
<proteinExistence type="predicted"/>
<accession>A0ACC1MWX9</accession>
<comment type="caution">
    <text evidence="1">The sequence shown here is derived from an EMBL/GenBank/DDBJ whole genome shotgun (WGS) entry which is preliminary data.</text>
</comment>
<evidence type="ECO:0000313" key="1">
    <source>
        <dbReference type="EMBL" id="KAJ2970751.1"/>
    </source>
</evidence>
<keyword evidence="2" id="KW-1185">Reference proteome</keyword>
<dbReference type="EMBL" id="JANJQO010001477">
    <property type="protein sequence ID" value="KAJ2970751.1"/>
    <property type="molecule type" value="Genomic_DNA"/>
</dbReference>
<name>A0ACC1MWX9_9HYPO</name>
<reference evidence="1" key="1">
    <citation type="submission" date="2022-08" db="EMBL/GenBank/DDBJ databases">
        <title>Genome Sequence of Lecanicillium fungicola.</title>
        <authorList>
            <person name="Buettner E."/>
        </authorList>
    </citation>
    <scope>NUCLEOTIDE SEQUENCE</scope>
    <source>
        <strain evidence="1">Babe33</strain>
    </source>
</reference>
<organism evidence="1 2">
    <name type="scientific">Zarea fungicola</name>
    <dbReference type="NCBI Taxonomy" id="93591"/>
    <lineage>
        <taxon>Eukaryota</taxon>
        <taxon>Fungi</taxon>
        <taxon>Dikarya</taxon>
        <taxon>Ascomycota</taxon>
        <taxon>Pezizomycotina</taxon>
        <taxon>Sordariomycetes</taxon>
        <taxon>Hypocreomycetidae</taxon>
        <taxon>Hypocreales</taxon>
        <taxon>Cordycipitaceae</taxon>
        <taxon>Zarea</taxon>
    </lineage>
</organism>
<sequence>MHRVRSAPTERFSVPFFSEPGVEAMVGERGKEVRYEEFVLEKMGTWVEFQDDMEEAEIMSAMRLKDLLPFTRLEDGITYVYVVWFGTKVESQAKDAEWSTILYEILELYSTNWCLTG</sequence>
<gene>
    <name evidence="1" type="ORF">NQ176_g8038</name>
</gene>
<evidence type="ECO:0000313" key="2">
    <source>
        <dbReference type="Proteomes" id="UP001143910"/>
    </source>
</evidence>